<protein>
    <submittedName>
        <fullName evidence="1">Retrovirus-related Pol polyprotein from transposon 17.6</fullName>
    </submittedName>
</protein>
<dbReference type="AlphaFoldDB" id="A0A9P6GZB2"/>
<dbReference type="OrthoDB" id="3250101at2759"/>
<proteinExistence type="predicted"/>
<dbReference type="PANTHER" id="PTHR24559">
    <property type="entry name" value="TRANSPOSON TY3-I GAG-POL POLYPROTEIN"/>
    <property type="match status" value="1"/>
</dbReference>
<dbReference type="PANTHER" id="PTHR24559:SF444">
    <property type="entry name" value="REVERSE TRANSCRIPTASE DOMAIN-CONTAINING PROTEIN"/>
    <property type="match status" value="1"/>
</dbReference>
<comment type="caution">
    <text evidence="1">The sequence shown here is derived from an EMBL/GenBank/DDBJ whole genome shotgun (WGS) entry which is preliminary data.</text>
</comment>
<organism evidence="1 2">
    <name type="scientific">Nosema granulosis</name>
    <dbReference type="NCBI Taxonomy" id="83296"/>
    <lineage>
        <taxon>Eukaryota</taxon>
        <taxon>Fungi</taxon>
        <taxon>Fungi incertae sedis</taxon>
        <taxon>Microsporidia</taxon>
        <taxon>Nosematidae</taxon>
        <taxon>Nosema</taxon>
    </lineage>
</organism>
<dbReference type="InterPro" id="IPR053134">
    <property type="entry name" value="RNA-dir_DNA_polymerase"/>
</dbReference>
<dbReference type="EMBL" id="SBJO01000104">
    <property type="protein sequence ID" value="KAF9763064.1"/>
    <property type="molecule type" value="Genomic_DNA"/>
</dbReference>
<dbReference type="SUPFAM" id="SSF56672">
    <property type="entry name" value="DNA/RNA polymerases"/>
    <property type="match status" value="1"/>
</dbReference>
<keyword evidence="2" id="KW-1185">Reference proteome</keyword>
<evidence type="ECO:0000313" key="2">
    <source>
        <dbReference type="Proteomes" id="UP000740883"/>
    </source>
</evidence>
<dbReference type="InterPro" id="IPR043128">
    <property type="entry name" value="Rev_trsase/Diguanyl_cyclase"/>
</dbReference>
<name>A0A9P6GZB2_9MICR</name>
<accession>A0A9P6GZB2</accession>
<dbReference type="Gene3D" id="3.30.70.270">
    <property type="match status" value="1"/>
</dbReference>
<dbReference type="InterPro" id="IPR043502">
    <property type="entry name" value="DNA/RNA_pol_sf"/>
</dbReference>
<evidence type="ECO:0000313" key="1">
    <source>
        <dbReference type="EMBL" id="KAF9763064.1"/>
    </source>
</evidence>
<dbReference type="Gene3D" id="3.10.10.10">
    <property type="entry name" value="HIV Type 1 Reverse Transcriptase, subunit A, domain 1"/>
    <property type="match status" value="1"/>
</dbReference>
<sequence length="132" mass="15522">MRKGERRVKNYECRITTRPDEIVVTTLAKNPQAIEEKVELEVQRLLNLGYITPSNYKWLNRARPVVKNNGKIRLTANLMALNNLVILDKYSLADMMEMLYKLNGKRYKTKIDLKDGFYQIPLHPDDRHKTAF</sequence>
<dbReference type="Proteomes" id="UP000740883">
    <property type="component" value="Unassembled WGS sequence"/>
</dbReference>
<reference evidence="1 2" key="1">
    <citation type="journal article" date="2020" name="Genome Biol. Evol.">
        <title>Comparative genomics of strictly vertically transmitted, feminizing microsporidia endosymbionts of amphipod crustaceans.</title>
        <authorList>
            <person name="Cormier A."/>
            <person name="Chebbi M.A."/>
            <person name="Giraud I."/>
            <person name="Wattier R."/>
            <person name="Teixeira M."/>
            <person name="Gilbert C."/>
            <person name="Rigaud T."/>
            <person name="Cordaux R."/>
        </authorList>
    </citation>
    <scope>NUCLEOTIDE SEQUENCE [LARGE SCALE GENOMIC DNA]</scope>
    <source>
        <strain evidence="1 2">Ou3-Ou53</strain>
    </source>
</reference>
<gene>
    <name evidence="1" type="primary">pol_182</name>
    <name evidence="1" type="ORF">NGRA_1536</name>
</gene>